<dbReference type="GeneID" id="30203503"/>
<protein>
    <recommendedName>
        <fullName evidence="7">SCP domain-containing protein</fullName>
    </recommendedName>
</protein>
<dbReference type="Pfam" id="PF00188">
    <property type="entry name" value="CAP"/>
    <property type="match status" value="1"/>
</dbReference>
<dbReference type="PANTHER" id="PTHR10334">
    <property type="entry name" value="CYSTEINE-RICH SECRETORY PROTEIN-RELATED"/>
    <property type="match status" value="1"/>
</dbReference>
<reference evidence="8 9" key="1">
    <citation type="journal article" date="2016" name="Proc. Natl. Acad. Sci. U.S.A.">
        <title>Comparative genomics of biotechnologically important yeasts.</title>
        <authorList>
            <person name="Riley R."/>
            <person name="Haridas S."/>
            <person name="Wolfe K.H."/>
            <person name="Lopes M.R."/>
            <person name="Hittinger C.T."/>
            <person name="Goeker M."/>
            <person name="Salamov A.A."/>
            <person name="Wisecaver J.H."/>
            <person name="Long T.M."/>
            <person name="Calvey C.H."/>
            <person name="Aerts A.L."/>
            <person name="Barry K.W."/>
            <person name="Choi C."/>
            <person name="Clum A."/>
            <person name="Coughlan A.Y."/>
            <person name="Deshpande S."/>
            <person name="Douglass A.P."/>
            <person name="Hanson S.J."/>
            <person name="Klenk H.-P."/>
            <person name="LaButti K.M."/>
            <person name="Lapidus A."/>
            <person name="Lindquist E.A."/>
            <person name="Lipzen A.M."/>
            <person name="Meier-Kolthoff J.P."/>
            <person name="Ohm R.A."/>
            <person name="Otillar R.P."/>
            <person name="Pangilinan J.L."/>
            <person name="Peng Y."/>
            <person name="Rokas A."/>
            <person name="Rosa C.A."/>
            <person name="Scheuner C."/>
            <person name="Sibirny A.A."/>
            <person name="Slot J.C."/>
            <person name="Stielow J.B."/>
            <person name="Sun H."/>
            <person name="Kurtzman C.P."/>
            <person name="Blackwell M."/>
            <person name="Grigoriev I.V."/>
            <person name="Jeffries T.W."/>
        </authorList>
    </citation>
    <scope>NUCLEOTIDE SEQUENCE [LARGE SCALE GENOMIC DNA]</scope>
    <source>
        <strain evidence="9">ATCC 58044 / CBS 1984 / NCYC 433 / NRRL Y-366-8</strain>
    </source>
</reference>
<evidence type="ECO:0000259" key="7">
    <source>
        <dbReference type="SMART" id="SM00198"/>
    </source>
</evidence>
<dbReference type="GO" id="GO:0015908">
    <property type="term" value="P:fatty acid transport"/>
    <property type="evidence" value="ECO:0007669"/>
    <property type="project" value="UniProtKB-ARBA"/>
</dbReference>
<dbReference type="InterPro" id="IPR014044">
    <property type="entry name" value="CAP_dom"/>
</dbReference>
<keyword evidence="4 6" id="KW-0732">Signal</keyword>
<dbReference type="GO" id="GO:0005576">
    <property type="term" value="C:extracellular region"/>
    <property type="evidence" value="ECO:0007669"/>
    <property type="project" value="UniProtKB-SubCell"/>
</dbReference>
<dbReference type="GO" id="GO:0015918">
    <property type="term" value="P:sterol transport"/>
    <property type="evidence" value="ECO:0007669"/>
    <property type="project" value="UniProtKB-ARBA"/>
</dbReference>
<evidence type="ECO:0000256" key="1">
    <source>
        <dbReference type="ARBA" id="ARBA00004613"/>
    </source>
</evidence>
<dbReference type="OrthoDB" id="337038at2759"/>
<dbReference type="STRING" id="683960.A0A1E3P7F3"/>
<evidence type="ECO:0000256" key="2">
    <source>
        <dbReference type="ARBA" id="ARBA00009923"/>
    </source>
</evidence>
<sequence length="212" mass="23857">MLWIRYSLLVSPLLAKTVTLHQTNTHTIQEVQTEVHTTLITRWSTIQHTDEPTTTTTITRTTTTTIDIDPSSSPSSFPSQVVDLHNYERSKHSAQPLTWSSELTNFAESYATNYNCNGTLIHSHSKYGENLALGYNTSAAIKAWYDEVKLYDFNNPGFRESTGHFTQLVWNSTKYIGCAVKDCGSYFGQYLVCEYDPPGNFQGAFDDNVFAG</sequence>
<keyword evidence="5" id="KW-0445">Lipid transport</keyword>
<dbReference type="AlphaFoldDB" id="A0A1E3P7F3"/>
<keyword evidence="3" id="KW-0964">Secreted</keyword>
<feature type="chain" id="PRO_5012045890" description="SCP domain-containing protein" evidence="6">
    <location>
        <begin position="16"/>
        <end position="212"/>
    </location>
</feature>
<gene>
    <name evidence="8" type="ORF">WICANDRAFT_90751</name>
</gene>
<dbReference type="PROSITE" id="PS01009">
    <property type="entry name" value="CRISP_1"/>
    <property type="match status" value="1"/>
</dbReference>
<dbReference type="CDD" id="cd05384">
    <property type="entry name" value="CAP_PRY1-like"/>
    <property type="match status" value="1"/>
</dbReference>
<dbReference type="RefSeq" id="XP_019040552.1">
    <property type="nucleotide sequence ID" value="XM_019186257.1"/>
</dbReference>
<dbReference type="PRINTS" id="PR00837">
    <property type="entry name" value="V5TPXLIKE"/>
</dbReference>
<evidence type="ECO:0000256" key="3">
    <source>
        <dbReference type="ARBA" id="ARBA00022525"/>
    </source>
</evidence>
<proteinExistence type="inferred from homology"/>
<evidence type="ECO:0000313" key="8">
    <source>
        <dbReference type="EMBL" id="ODQ61345.1"/>
    </source>
</evidence>
<keyword evidence="9" id="KW-1185">Reference proteome</keyword>
<evidence type="ECO:0000256" key="5">
    <source>
        <dbReference type="ARBA" id="ARBA00023055"/>
    </source>
</evidence>
<dbReference type="FunFam" id="3.40.33.10:FF:000012">
    <property type="entry name" value="Secreted protein PRY1"/>
    <property type="match status" value="1"/>
</dbReference>
<comment type="similarity">
    <text evidence="2">Belongs to the CRISP family.</text>
</comment>
<accession>A0A1E3P7F3</accession>
<evidence type="ECO:0000256" key="6">
    <source>
        <dbReference type="SAM" id="SignalP"/>
    </source>
</evidence>
<dbReference type="SUPFAM" id="SSF55797">
    <property type="entry name" value="PR-1-like"/>
    <property type="match status" value="1"/>
</dbReference>
<dbReference type="InterPro" id="IPR018244">
    <property type="entry name" value="Allrgn_V5/Tpx1_CS"/>
</dbReference>
<dbReference type="SMART" id="SM00198">
    <property type="entry name" value="SCP"/>
    <property type="match status" value="1"/>
</dbReference>
<comment type="subcellular location">
    <subcellularLocation>
        <location evidence="1">Secreted</location>
    </subcellularLocation>
</comment>
<dbReference type="Proteomes" id="UP000094112">
    <property type="component" value="Unassembled WGS sequence"/>
</dbReference>
<evidence type="ECO:0000256" key="4">
    <source>
        <dbReference type="ARBA" id="ARBA00022729"/>
    </source>
</evidence>
<dbReference type="EMBL" id="KV454209">
    <property type="protein sequence ID" value="ODQ61345.1"/>
    <property type="molecule type" value="Genomic_DNA"/>
</dbReference>
<feature type="signal peptide" evidence="6">
    <location>
        <begin position="1"/>
        <end position="15"/>
    </location>
</feature>
<dbReference type="InterPro" id="IPR001283">
    <property type="entry name" value="CRISP-related"/>
</dbReference>
<keyword evidence="5" id="KW-0813">Transport</keyword>
<evidence type="ECO:0000313" key="9">
    <source>
        <dbReference type="Proteomes" id="UP000094112"/>
    </source>
</evidence>
<organism evidence="8 9">
    <name type="scientific">Wickerhamomyces anomalus (strain ATCC 58044 / CBS 1984 / NCYC 433 / NRRL Y-366-8)</name>
    <name type="common">Yeast</name>
    <name type="synonym">Hansenula anomala</name>
    <dbReference type="NCBI Taxonomy" id="683960"/>
    <lineage>
        <taxon>Eukaryota</taxon>
        <taxon>Fungi</taxon>
        <taxon>Dikarya</taxon>
        <taxon>Ascomycota</taxon>
        <taxon>Saccharomycotina</taxon>
        <taxon>Saccharomycetes</taxon>
        <taxon>Phaffomycetales</taxon>
        <taxon>Wickerhamomycetaceae</taxon>
        <taxon>Wickerhamomyces</taxon>
    </lineage>
</organism>
<feature type="domain" description="SCP" evidence="7">
    <location>
        <begin position="76"/>
        <end position="203"/>
    </location>
</feature>
<dbReference type="InterPro" id="IPR035940">
    <property type="entry name" value="CAP_sf"/>
</dbReference>
<dbReference type="Gene3D" id="3.40.33.10">
    <property type="entry name" value="CAP"/>
    <property type="match status" value="1"/>
</dbReference>
<name>A0A1E3P7F3_WICAA</name>